<evidence type="ECO:0000313" key="3">
    <source>
        <dbReference type="Proteomes" id="UP000018851"/>
    </source>
</evidence>
<feature type="transmembrane region" description="Helical" evidence="1">
    <location>
        <begin position="189"/>
        <end position="207"/>
    </location>
</feature>
<reference evidence="2 3" key="1">
    <citation type="submission" date="2013-07" db="EMBL/GenBank/DDBJ databases">
        <title>Completed genome of Sphingomonas sanxanigenens NX02.</title>
        <authorList>
            <person name="Ma T."/>
            <person name="Huang H."/>
            <person name="Wu M."/>
            <person name="Li X."/>
            <person name="Li G."/>
        </authorList>
    </citation>
    <scope>NUCLEOTIDE SEQUENCE [LARGE SCALE GENOMIC DNA]</scope>
    <source>
        <strain evidence="2 3">NX02</strain>
    </source>
</reference>
<feature type="transmembrane region" description="Helical" evidence="1">
    <location>
        <begin position="161"/>
        <end position="183"/>
    </location>
</feature>
<evidence type="ECO:0000313" key="2">
    <source>
        <dbReference type="EMBL" id="AHE56924.1"/>
    </source>
</evidence>
<protein>
    <recommendedName>
        <fullName evidence="4">DUF1109 domain-containing protein</fullName>
    </recommendedName>
</protein>
<keyword evidence="1" id="KW-0472">Membrane</keyword>
<sequence length="213" mass="22269">MSSESLIVHLSSDLAPVQRRSMVREGGLVLALGAIELALFLSVGVMRPDIGHMAGSPYLMWRVGSLGLLAVVACVLAIRSFSPTARPRRGLMLACALAVAAIVGGAFVTPDGASECALLDRISPARGMLCAASIFVLSLPIVALLGALMRRAAPTQPRLSALASGIAAGACGAFVFAFCCPFNDPLYVVVWYTVGCAAVAAAARWRLPRRFRL</sequence>
<keyword evidence="1" id="KW-1133">Transmembrane helix</keyword>
<keyword evidence="3" id="KW-1185">Reference proteome</keyword>
<dbReference type="InterPro" id="IPR009495">
    <property type="entry name" value="NrsF"/>
</dbReference>
<dbReference type="EMBL" id="CP006644">
    <property type="protein sequence ID" value="AHE56924.1"/>
    <property type="molecule type" value="Genomic_DNA"/>
</dbReference>
<keyword evidence="1" id="KW-0812">Transmembrane</keyword>
<dbReference type="STRING" id="1123269.NX02_26665"/>
<dbReference type="RefSeq" id="WP_025295024.1">
    <property type="nucleotide sequence ID" value="NZ_CP006644.1"/>
</dbReference>
<name>W0AG85_9SPHN</name>
<feature type="transmembrane region" description="Helical" evidence="1">
    <location>
        <begin position="58"/>
        <end position="78"/>
    </location>
</feature>
<feature type="transmembrane region" description="Helical" evidence="1">
    <location>
        <begin position="128"/>
        <end position="149"/>
    </location>
</feature>
<evidence type="ECO:0008006" key="4">
    <source>
        <dbReference type="Google" id="ProtNLM"/>
    </source>
</evidence>
<feature type="transmembrane region" description="Helical" evidence="1">
    <location>
        <begin position="90"/>
        <end position="108"/>
    </location>
</feature>
<dbReference type="AlphaFoldDB" id="W0AG85"/>
<accession>W0AG85</accession>
<dbReference type="eggNOG" id="COG4944">
    <property type="taxonomic scope" value="Bacteria"/>
</dbReference>
<gene>
    <name evidence="2" type="ORF">NX02_26665</name>
</gene>
<dbReference type="KEGG" id="ssan:NX02_26665"/>
<dbReference type="HOGENOM" id="CLU_097826_1_0_5"/>
<evidence type="ECO:0000256" key="1">
    <source>
        <dbReference type="SAM" id="Phobius"/>
    </source>
</evidence>
<dbReference type="PATRIC" id="fig|1123269.5.peg.5230"/>
<organism evidence="2 3">
    <name type="scientific">Sphingomonas sanxanigenens DSM 19645 = NX02</name>
    <dbReference type="NCBI Taxonomy" id="1123269"/>
    <lineage>
        <taxon>Bacteria</taxon>
        <taxon>Pseudomonadati</taxon>
        <taxon>Pseudomonadota</taxon>
        <taxon>Alphaproteobacteria</taxon>
        <taxon>Sphingomonadales</taxon>
        <taxon>Sphingomonadaceae</taxon>
        <taxon>Sphingomonas</taxon>
    </lineage>
</organism>
<dbReference type="Pfam" id="PF06532">
    <property type="entry name" value="NrsF"/>
    <property type="match status" value="1"/>
</dbReference>
<feature type="transmembrane region" description="Helical" evidence="1">
    <location>
        <begin position="28"/>
        <end position="46"/>
    </location>
</feature>
<dbReference type="Proteomes" id="UP000018851">
    <property type="component" value="Chromosome"/>
</dbReference>
<proteinExistence type="predicted"/>
<dbReference type="OrthoDB" id="7256301at2"/>